<accession>A0ABV6QBA0</accession>
<dbReference type="Proteomes" id="UP001589832">
    <property type="component" value="Unassembled WGS sequence"/>
</dbReference>
<evidence type="ECO:0000313" key="2">
    <source>
        <dbReference type="EMBL" id="MFC0605568.1"/>
    </source>
</evidence>
<evidence type="ECO:0000313" key="3">
    <source>
        <dbReference type="Proteomes" id="UP001589832"/>
    </source>
</evidence>
<keyword evidence="1" id="KW-1133">Transmembrane helix</keyword>
<proteinExistence type="predicted"/>
<organism evidence="2 3">
    <name type="scientific">Winogradskyella pulchriflava</name>
    <dbReference type="NCBI Taxonomy" id="1110688"/>
    <lineage>
        <taxon>Bacteria</taxon>
        <taxon>Pseudomonadati</taxon>
        <taxon>Bacteroidota</taxon>
        <taxon>Flavobacteriia</taxon>
        <taxon>Flavobacteriales</taxon>
        <taxon>Flavobacteriaceae</taxon>
        <taxon>Winogradskyella</taxon>
    </lineage>
</organism>
<sequence>MKSKVLKYSVLLFLAAISVAGIYYLNLSSRHKAIVKTRINHTLGLVDNTWNIINKDNSIILYTPTLVVDQIYKSMEGPKVMRAFQIESQNDDLLWLTSFETKAISTNEVDVLSNDYVCHTNIDFYDGEHYSRWDLQERIGSDYPRLTSMSNGIEKYKFPEGYGFPVFGNENLFLSTQTLNHNIKSESFSVKHQVSLGYQPHHKNMKPLQSKTVFIMLPYDTKNPFQGPTENNPNMCLPVETGNHSYQNSEGESLSGHWVIFKGKETYRYDITQQLQLKDSTTMHHIATHLHPFAERLSFKDKTLDSIIFTAEAKNYTDKIGLKSVSSFSSQKGVMLYPNHSYELILETNNTSDDNQDMMASMFVFLYDKEMHEKLKAYNASK</sequence>
<dbReference type="EMBL" id="JBHLTQ010000006">
    <property type="protein sequence ID" value="MFC0605568.1"/>
    <property type="molecule type" value="Genomic_DNA"/>
</dbReference>
<keyword evidence="1" id="KW-0812">Transmembrane</keyword>
<keyword evidence="3" id="KW-1185">Reference proteome</keyword>
<evidence type="ECO:0000256" key="1">
    <source>
        <dbReference type="SAM" id="Phobius"/>
    </source>
</evidence>
<evidence type="ECO:0008006" key="4">
    <source>
        <dbReference type="Google" id="ProtNLM"/>
    </source>
</evidence>
<keyword evidence="1" id="KW-0472">Membrane</keyword>
<dbReference type="RefSeq" id="WP_386064843.1">
    <property type="nucleotide sequence ID" value="NZ_JBHLTQ010000006.1"/>
</dbReference>
<comment type="caution">
    <text evidence="2">The sequence shown here is derived from an EMBL/GenBank/DDBJ whole genome shotgun (WGS) entry which is preliminary data.</text>
</comment>
<feature type="transmembrane region" description="Helical" evidence="1">
    <location>
        <begin position="6"/>
        <end position="26"/>
    </location>
</feature>
<protein>
    <recommendedName>
        <fullName evidence="4">DUF4340 domain-containing protein</fullName>
    </recommendedName>
</protein>
<reference evidence="2 3" key="1">
    <citation type="submission" date="2024-09" db="EMBL/GenBank/DDBJ databases">
        <authorList>
            <person name="Sun Q."/>
            <person name="Mori K."/>
        </authorList>
    </citation>
    <scope>NUCLEOTIDE SEQUENCE [LARGE SCALE GENOMIC DNA]</scope>
    <source>
        <strain evidence="2 3">NCAIM B.02481</strain>
    </source>
</reference>
<name>A0ABV6QBA0_9FLAO</name>
<gene>
    <name evidence="2" type="ORF">ACFFGA_13440</name>
</gene>